<dbReference type="RefSeq" id="WP_042160700.1">
    <property type="nucleotide sequence ID" value="NZ_BBNO01000009.1"/>
</dbReference>
<accession>A0A0P4RG48</accession>
<comment type="caution">
    <text evidence="1">The sequence shown here is derived from an EMBL/GenBank/DDBJ whole genome shotgun (WGS) entry which is preliminary data.</text>
</comment>
<dbReference type="AlphaFoldDB" id="A0A0P4RG48"/>
<evidence type="ECO:0000313" key="2">
    <source>
        <dbReference type="Proteomes" id="UP000048965"/>
    </source>
</evidence>
<gene>
    <name evidence="1" type="ORF">TPA0598_09_02110</name>
</gene>
<dbReference type="Pfam" id="PF04978">
    <property type="entry name" value="MST"/>
    <property type="match status" value="1"/>
</dbReference>
<dbReference type="SUPFAM" id="SSF109854">
    <property type="entry name" value="DinB/YfiT-like putative metalloenzymes"/>
    <property type="match status" value="1"/>
</dbReference>
<evidence type="ECO:0008006" key="3">
    <source>
        <dbReference type="Google" id="ProtNLM"/>
    </source>
</evidence>
<proteinExistence type="predicted"/>
<protein>
    <recommendedName>
        <fullName evidence="3">Mini-circle protein</fullName>
    </recommendedName>
</protein>
<dbReference type="OrthoDB" id="4548523at2"/>
<evidence type="ECO:0000313" key="1">
    <source>
        <dbReference type="EMBL" id="GAO11920.1"/>
    </source>
</evidence>
<dbReference type="InterPro" id="IPR034660">
    <property type="entry name" value="DinB/YfiT-like"/>
</dbReference>
<dbReference type="Gene3D" id="1.20.120.450">
    <property type="entry name" value="dinb family like domain"/>
    <property type="match status" value="1"/>
</dbReference>
<organism evidence="1 2">
    <name type="scientific">Streptomyces lydicamycinicus</name>
    <dbReference type="NCBI Taxonomy" id="1546107"/>
    <lineage>
        <taxon>Bacteria</taxon>
        <taxon>Bacillati</taxon>
        <taxon>Actinomycetota</taxon>
        <taxon>Actinomycetes</taxon>
        <taxon>Kitasatosporales</taxon>
        <taxon>Streptomycetaceae</taxon>
        <taxon>Streptomyces</taxon>
    </lineage>
</organism>
<name>A0A0P4RG48_9ACTN</name>
<sequence>MTWIAPTIERRELPTVAGEREMLQGWLDFHRDTLLTKCTGLTADQLTQASSAPSPLTLLGLVRHMTYVERIWFRKRFLGERISDHYVTEDDPDADFNDLDPAAAEAHFAAFRTEIEACDKAVADSELDETFLSSRGRPLSLRWIYVHMIEEYARHNGHADLLRERIDGVTGG</sequence>
<keyword evidence="2" id="KW-1185">Reference proteome</keyword>
<reference evidence="2" key="1">
    <citation type="submission" date="2014-09" db="EMBL/GenBank/DDBJ databases">
        <title>Whole genome shotgun sequence of Streptomyces sp. NBRC 110027.</title>
        <authorList>
            <person name="Komaki H."/>
            <person name="Ichikawa N."/>
            <person name="Katano-Makiyama Y."/>
            <person name="Hosoyama A."/>
            <person name="Hashimoto M."/>
            <person name="Uohara A."/>
            <person name="Kitahashi Y."/>
            <person name="Ohji S."/>
            <person name="Kimura A."/>
            <person name="Yamazoe A."/>
            <person name="Igarashi Y."/>
            <person name="Fujita N."/>
        </authorList>
    </citation>
    <scope>NUCLEOTIDE SEQUENCE [LARGE SCALE GENOMIC DNA]</scope>
    <source>
        <strain evidence="2">NBRC 110027</strain>
    </source>
</reference>
<dbReference type="Proteomes" id="UP000048965">
    <property type="component" value="Unassembled WGS sequence"/>
</dbReference>
<reference evidence="1 2" key="2">
    <citation type="journal article" date="2015" name="Stand. Genomic Sci.">
        <title>Draft genome sequence of marine-derived Streptomyces sp. TP-A0598, a producer of anti-MRSA antibiotic lydicamycins.</title>
        <authorList>
            <person name="Komaki H."/>
            <person name="Ichikawa N."/>
            <person name="Hosoyama A."/>
            <person name="Fujita N."/>
            <person name="Igarashi Y."/>
        </authorList>
    </citation>
    <scope>NUCLEOTIDE SEQUENCE [LARGE SCALE GENOMIC DNA]</scope>
    <source>
        <strain evidence="1 2">NBRC 110027</strain>
    </source>
</reference>
<dbReference type="EMBL" id="BBNO01000009">
    <property type="protein sequence ID" value="GAO11920.1"/>
    <property type="molecule type" value="Genomic_DNA"/>
</dbReference>
<dbReference type="InterPro" id="IPR007061">
    <property type="entry name" value="MST-like"/>
</dbReference>